<evidence type="ECO:0000313" key="2">
    <source>
        <dbReference type="Proteomes" id="UP000253426"/>
    </source>
</evidence>
<evidence type="ECO:0000313" key="1">
    <source>
        <dbReference type="EMBL" id="RBP38558.1"/>
    </source>
</evidence>
<name>A0A366H8K5_9BACT</name>
<dbReference type="EMBL" id="QNRR01000011">
    <property type="protein sequence ID" value="RBP38558.1"/>
    <property type="molecule type" value="Genomic_DNA"/>
</dbReference>
<gene>
    <name evidence="1" type="ORF">DES53_11176</name>
</gene>
<sequence>MGSEFAETHGDAAEGIIAESEYDKLFEHLAEALGRVGTFAEGAGSGADFSGYRYVDQIPWITIVPSDDVPPSRAAQAAFEAINSAHRPFAVSFDFYPDALLILPQRRVFTTFAEEEIRGGD</sequence>
<reference evidence="1 2" key="1">
    <citation type="submission" date="2018-06" db="EMBL/GenBank/DDBJ databases">
        <title>Genomic Encyclopedia of Type Strains, Phase IV (KMG-IV): sequencing the most valuable type-strain genomes for metagenomic binning, comparative biology and taxonomic classification.</title>
        <authorList>
            <person name="Goeker M."/>
        </authorList>
    </citation>
    <scope>NUCLEOTIDE SEQUENCE [LARGE SCALE GENOMIC DNA]</scope>
    <source>
        <strain evidence="1 2">DSM 25532</strain>
    </source>
</reference>
<dbReference type="AlphaFoldDB" id="A0A366H8K5"/>
<organism evidence="1 2">
    <name type="scientific">Roseimicrobium gellanilyticum</name>
    <dbReference type="NCBI Taxonomy" id="748857"/>
    <lineage>
        <taxon>Bacteria</taxon>
        <taxon>Pseudomonadati</taxon>
        <taxon>Verrucomicrobiota</taxon>
        <taxon>Verrucomicrobiia</taxon>
        <taxon>Verrucomicrobiales</taxon>
        <taxon>Verrucomicrobiaceae</taxon>
        <taxon>Roseimicrobium</taxon>
    </lineage>
</organism>
<keyword evidence="2" id="KW-1185">Reference proteome</keyword>
<accession>A0A366H8K5</accession>
<comment type="caution">
    <text evidence="1">The sequence shown here is derived from an EMBL/GenBank/DDBJ whole genome shotgun (WGS) entry which is preliminary data.</text>
</comment>
<proteinExistence type="predicted"/>
<protein>
    <submittedName>
        <fullName evidence="1">Uncharacterized protein</fullName>
    </submittedName>
</protein>
<dbReference type="Proteomes" id="UP000253426">
    <property type="component" value="Unassembled WGS sequence"/>
</dbReference>